<dbReference type="AlphaFoldDB" id="A0A8K0XRG0"/>
<feature type="transmembrane region" description="Helical" evidence="10">
    <location>
        <begin position="683"/>
        <end position="704"/>
    </location>
</feature>
<feature type="transmembrane region" description="Helical" evidence="10">
    <location>
        <begin position="523"/>
        <end position="542"/>
    </location>
</feature>
<keyword evidence="3 10" id="KW-0328">Glycosyltransferase</keyword>
<dbReference type="Proteomes" id="UP000813824">
    <property type="component" value="Unassembled WGS sequence"/>
</dbReference>
<feature type="region of interest" description="Disordered" evidence="11">
    <location>
        <begin position="791"/>
        <end position="814"/>
    </location>
</feature>
<proteinExistence type="inferred from homology"/>
<keyword evidence="4 10" id="KW-0812">Transmembrane</keyword>
<keyword evidence="14" id="KW-1185">Reference proteome</keyword>
<evidence type="ECO:0000256" key="10">
    <source>
        <dbReference type="RuleBase" id="RU366040"/>
    </source>
</evidence>
<dbReference type="GO" id="GO:0004100">
    <property type="term" value="F:chitin synthase activity"/>
    <property type="evidence" value="ECO:0007669"/>
    <property type="project" value="UniProtKB-UniRule"/>
</dbReference>
<dbReference type="GO" id="GO:0071555">
    <property type="term" value="P:cell wall organization"/>
    <property type="evidence" value="ECO:0007669"/>
    <property type="project" value="UniProtKB-KW"/>
</dbReference>
<evidence type="ECO:0000313" key="14">
    <source>
        <dbReference type="Proteomes" id="UP000813824"/>
    </source>
</evidence>
<accession>A0A8K0XRG0</accession>
<dbReference type="OrthoDB" id="26569at2759"/>
<dbReference type="InterPro" id="IPR013616">
    <property type="entry name" value="Chitin_synth_N"/>
</dbReference>
<feature type="transmembrane region" description="Helical" evidence="10">
    <location>
        <begin position="821"/>
        <end position="840"/>
    </location>
</feature>
<feature type="region of interest" description="Disordered" evidence="11">
    <location>
        <begin position="24"/>
        <end position="65"/>
    </location>
</feature>
<feature type="transmembrane region" description="Helical" evidence="10">
    <location>
        <begin position="562"/>
        <end position="586"/>
    </location>
</feature>
<dbReference type="PANTHER" id="PTHR22914:SF44">
    <property type="entry name" value="CHITIN SYNTHASE 2"/>
    <property type="match status" value="1"/>
</dbReference>
<evidence type="ECO:0000256" key="8">
    <source>
        <dbReference type="ARBA" id="ARBA00024009"/>
    </source>
</evidence>
<protein>
    <recommendedName>
        <fullName evidence="2 10">Chitin synthase</fullName>
        <ecNumber evidence="2 10">2.4.1.16</ecNumber>
    </recommendedName>
</protein>
<dbReference type="CDD" id="cd04190">
    <property type="entry name" value="Chitin_synth_C"/>
    <property type="match status" value="1"/>
</dbReference>
<organism evidence="13 14">
    <name type="scientific">Cristinia sonorae</name>
    <dbReference type="NCBI Taxonomy" id="1940300"/>
    <lineage>
        <taxon>Eukaryota</taxon>
        <taxon>Fungi</taxon>
        <taxon>Dikarya</taxon>
        <taxon>Basidiomycota</taxon>
        <taxon>Agaricomycotina</taxon>
        <taxon>Agaricomycetes</taxon>
        <taxon>Agaricomycetidae</taxon>
        <taxon>Agaricales</taxon>
        <taxon>Pleurotineae</taxon>
        <taxon>Stephanosporaceae</taxon>
        <taxon>Cristinia</taxon>
    </lineage>
</organism>
<keyword evidence="10" id="KW-0808">Transferase</keyword>
<evidence type="ECO:0000256" key="3">
    <source>
        <dbReference type="ARBA" id="ARBA00022676"/>
    </source>
</evidence>
<comment type="similarity">
    <text evidence="10">Belongs to the chitin synthase family.</text>
</comment>
<dbReference type="GO" id="GO:0005886">
    <property type="term" value="C:plasma membrane"/>
    <property type="evidence" value="ECO:0007669"/>
    <property type="project" value="UniProtKB-SubCell"/>
</dbReference>
<keyword evidence="6 10" id="KW-0472">Membrane</keyword>
<comment type="caution">
    <text evidence="13">The sequence shown here is derived from an EMBL/GenBank/DDBJ whole genome shotgun (WGS) entry which is preliminary data.</text>
</comment>
<comment type="catalytic activity">
    <reaction evidence="9 10">
        <text>[(1-&gt;4)-N-acetyl-beta-D-glucosaminyl](n) + UDP-N-acetyl-alpha-D-glucosamine = [(1-&gt;4)-N-acetyl-beta-D-glucosaminyl](n+1) + UDP + H(+)</text>
        <dbReference type="Rhea" id="RHEA:16637"/>
        <dbReference type="Rhea" id="RHEA-COMP:9593"/>
        <dbReference type="Rhea" id="RHEA-COMP:9595"/>
        <dbReference type="ChEBI" id="CHEBI:15378"/>
        <dbReference type="ChEBI" id="CHEBI:17029"/>
        <dbReference type="ChEBI" id="CHEBI:57705"/>
        <dbReference type="ChEBI" id="CHEBI:58223"/>
        <dbReference type="EC" id="2.4.1.16"/>
    </reaction>
</comment>
<dbReference type="Pfam" id="PF01644">
    <property type="entry name" value="Chitin_synth_1"/>
    <property type="match status" value="1"/>
</dbReference>
<dbReference type="Pfam" id="PF08407">
    <property type="entry name" value="Chitin_synth_1N"/>
    <property type="match status" value="1"/>
</dbReference>
<dbReference type="PANTHER" id="PTHR22914">
    <property type="entry name" value="CHITIN SYNTHASE"/>
    <property type="match status" value="1"/>
</dbReference>
<evidence type="ECO:0000256" key="5">
    <source>
        <dbReference type="ARBA" id="ARBA00022989"/>
    </source>
</evidence>
<feature type="compositionally biased region" description="Basic and acidic residues" evidence="11">
    <location>
        <begin position="796"/>
        <end position="814"/>
    </location>
</feature>
<name>A0A8K0XRG0_9AGAR</name>
<feature type="transmembrane region" description="Helical" evidence="10">
    <location>
        <begin position="860"/>
        <end position="884"/>
    </location>
</feature>
<evidence type="ECO:0000256" key="11">
    <source>
        <dbReference type="SAM" id="MobiDB-lite"/>
    </source>
</evidence>
<evidence type="ECO:0000256" key="7">
    <source>
        <dbReference type="ARBA" id="ARBA00023316"/>
    </source>
</evidence>
<feature type="transmembrane region" description="Helical" evidence="10">
    <location>
        <begin position="637"/>
        <end position="662"/>
    </location>
</feature>
<comment type="subcellular location">
    <subcellularLocation>
        <location evidence="10">Cell membrane</location>
        <topology evidence="10">Multi-pass membrane protein</topology>
    </subcellularLocation>
    <subcellularLocation>
        <location evidence="1">Membrane</location>
        <topology evidence="1">Multi-pass membrane protein</topology>
    </subcellularLocation>
</comment>
<sequence>MAYRQQQPQHNNGPYAHFADAAGIVPDLPPAQPHPQYQEDYRHGQPQQQHQQHYGHQEYEPSEHWETKSYHSEYAGSQVHLNPQYEMSQVNVAQMPNVPYSPNYPPAQQRPGFLHSQSTGYSQAKEKMLKRRSVRQVELQQGNLVLDLQVPSHILPKGIESKEEMTKLRYTAATCDPDDFMSAKYTLRPFLYKRQTELFIVMTMYNEDEVLFAKTMNAQVHVCISPFFVIKNIAHLCARTKSKTWGPNGWQKVVVCVVSDGRSKINKRTLHVLNLMGCYQEGVAKDSIAGKDVTAHIFEYTTSVVVSESGEVSQGACPVQVIFCLKEQNKKKLNSHRWFFNAFGPLIKPNVCILLDVGTKPTGTSIYELWKCFDKSANVGGACGEICVDTGKACSLLLTSPLAASQNFEYKMSNILDKPLESVFGYISVLPGAFSAYRYKALLNGPDGKGPLASYFKGETMHGGDSTAGLFERNMYLAEDRILCFEIVTKKREAWVLRYVKSAKASTDVPTTVPEFISQRRRWLNGSLFASIHATVFFFRIWTSGHNVFRMFFLQLEFIYNAINLIFTWTSLANFYLAFFFLVSSATATPGSKSDAFNFLADGAGKAIFEVILRLYIGIIFVVLVCSLGNRPQGSKWTYSLSMILFGFCNIITLWCAGYTVYMSVPHSVAGWKDFPHLITTNAAFRDIVISLAGTYGLYLIGSLMHFEPWHMFTSFLQYMFLLPSYVNILMMYAMCNLHDVTWGTKGDNGAAKDLGGAKKVKDSNGKDVMELELPTAREDVDQLWAASRSALSHKPPQEKEHRDAATKQADHDRNSRTNVVLAWVGTNMVMILVFTSPAFNNWIKTHVEVTSDTAFNPYLTLLFWAMAGLSACRFLGSFLYLIFRLVGW</sequence>
<dbReference type="GO" id="GO:0006031">
    <property type="term" value="P:chitin biosynthetic process"/>
    <property type="evidence" value="ECO:0007669"/>
    <property type="project" value="UniProtKB-UniRule"/>
</dbReference>
<evidence type="ECO:0000256" key="4">
    <source>
        <dbReference type="ARBA" id="ARBA00022692"/>
    </source>
</evidence>
<dbReference type="SUPFAM" id="SSF53448">
    <property type="entry name" value="Nucleotide-diphospho-sugar transferases"/>
    <property type="match status" value="1"/>
</dbReference>
<evidence type="ECO:0000259" key="12">
    <source>
        <dbReference type="Pfam" id="PF08407"/>
    </source>
</evidence>
<evidence type="ECO:0000256" key="1">
    <source>
        <dbReference type="ARBA" id="ARBA00004141"/>
    </source>
</evidence>
<dbReference type="EMBL" id="JAEVFJ010000009">
    <property type="protein sequence ID" value="KAH8102393.1"/>
    <property type="molecule type" value="Genomic_DNA"/>
</dbReference>
<feature type="domain" description="Chitin synthase N-terminal" evidence="12">
    <location>
        <begin position="133"/>
        <end position="197"/>
    </location>
</feature>
<dbReference type="InterPro" id="IPR004835">
    <property type="entry name" value="Chitin_synth"/>
</dbReference>
<dbReference type="EC" id="2.4.1.16" evidence="2 10"/>
<keyword evidence="7 10" id="KW-0961">Cell wall biogenesis/degradation</keyword>
<gene>
    <name evidence="13" type="ORF">BXZ70DRAFT_890426</name>
</gene>
<evidence type="ECO:0000256" key="9">
    <source>
        <dbReference type="ARBA" id="ARBA00048014"/>
    </source>
</evidence>
<comment type="function">
    <text evidence="8 10">Polymerizes chitin, a structural polymer of the cell wall and septum, by transferring the sugar moiety of UDP-GlcNAc to the non-reducing end of the growing chitin polymer.</text>
</comment>
<reference evidence="13" key="1">
    <citation type="journal article" date="2021" name="New Phytol.">
        <title>Evolutionary innovations through gain and loss of genes in the ectomycorrhizal Boletales.</title>
        <authorList>
            <person name="Wu G."/>
            <person name="Miyauchi S."/>
            <person name="Morin E."/>
            <person name="Kuo A."/>
            <person name="Drula E."/>
            <person name="Varga T."/>
            <person name="Kohler A."/>
            <person name="Feng B."/>
            <person name="Cao Y."/>
            <person name="Lipzen A."/>
            <person name="Daum C."/>
            <person name="Hundley H."/>
            <person name="Pangilinan J."/>
            <person name="Johnson J."/>
            <person name="Barry K."/>
            <person name="LaButti K."/>
            <person name="Ng V."/>
            <person name="Ahrendt S."/>
            <person name="Min B."/>
            <person name="Choi I.G."/>
            <person name="Park H."/>
            <person name="Plett J.M."/>
            <person name="Magnuson J."/>
            <person name="Spatafora J.W."/>
            <person name="Nagy L.G."/>
            <person name="Henrissat B."/>
            <person name="Grigoriev I.V."/>
            <person name="Yang Z.L."/>
            <person name="Xu J."/>
            <person name="Martin F.M."/>
        </authorList>
    </citation>
    <scope>NUCLEOTIDE SEQUENCE</scope>
    <source>
        <strain evidence="13">KKN 215</strain>
    </source>
</reference>
<feature type="transmembrane region" description="Helical" evidence="10">
    <location>
        <begin position="716"/>
        <end position="736"/>
    </location>
</feature>
<keyword evidence="5 10" id="KW-1133">Transmembrane helix</keyword>
<feature type="transmembrane region" description="Helical" evidence="10">
    <location>
        <begin position="607"/>
        <end position="625"/>
    </location>
</feature>
<evidence type="ECO:0000256" key="2">
    <source>
        <dbReference type="ARBA" id="ARBA00012543"/>
    </source>
</evidence>
<evidence type="ECO:0000313" key="13">
    <source>
        <dbReference type="EMBL" id="KAH8102393.1"/>
    </source>
</evidence>
<dbReference type="GO" id="GO:0030428">
    <property type="term" value="C:cell septum"/>
    <property type="evidence" value="ECO:0007669"/>
    <property type="project" value="TreeGrafter"/>
</dbReference>
<evidence type="ECO:0000256" key="6">
    <source>
        <dbReference type="ARBA" id="ARBA00023136"/>
    </source>
</evidence>
<keyword evidence="10" id="KW-1003">Cell membrane</keyword>
<feature type="compositionally biased region" description="Low complexity" evidence="11">
    <location>
        <begin position="44"/>
        <end position="54"/>
    </location>
</feature>
<dbReference type="InterPro" id="IPR029044">
    <property type="entry name" value="Nucleotide-diphossugar_trans"/>
</dbReference>
<feature type="compositionally biased region" description="Basic and acidic residues" evidence="11">
    <location>
        <begin position="55"/>
        <end position="65"/>
    </location>
</feature>